<accession>A0A560H1K7</accession>
<organism evidence="2 3">
    <name type="scientific">Nitrospirillum amazonense</name>
    <dbReference type="NCBI Taxonomy" id="28077"/>
    <lineage>
        <taxon>Bacteria</taxon>
        <taxon>Pseudomonadati</taxon>
        <taxon>Pseudomonadota</taxon>
        <taxon>Alphaproteobacteria</taxon>
        <taxon>Rhodospirillales</taxon>
        <taxon>Azospirillaceae</taxon>
        <taxon>Nitrospirillum</taxon>
    </lineage>
</organism>
<evidence type="ECO:0000259" key="1">
    <source>
        <dbReference type="Pfam" id="PF00248"/>
    </source>
</evidence>
<dbReference type="Pfam" id="PF00248">
    <property type="entry name" value="Aldo_ket_red"/>
    <property type="match status" value="1"/>
</dbReference>
<dbReference type="RefSeq" id="WP_145734145.1">
    <property type="nucleotide sequence ID" value="NZ_VITR01000010.1"/>
</dbReference>
<dbReference type="SUPFAM" id="SSF51430">
    <property type="entry name" value="NAD(P)-linked oxidoreductase"/>
    <property type="match status" value="1"/>
</dbReference>
<dbReference type="AlphaFoldDB" id="A0A560H1K7"/>
<keyword evidence="3" id="KW-1185">Reference proteome</keyword>
<dbReference type="GO" id="GO:0005829">
    <property type="term" value="C:cytosol"/>
    <property type="evidence" value="ECO:0007669"/>
    <property type="project" value="TreeGrafter"/>
</dbReference>
<dbReference type="InterPro" id="IPR036812">
    <property type="entry name" value="NAD(P)_OxRdtase_dom_sf"/>
</dbReference>
<feature type="domain" description="NADP-dependent oxidoreductase" evidence="1">
    <location>
        <begin position="16"/>
        <end position="323"/>
    </location>
</feature>
<dbReference type="PANTHER" id="PTHR42686:SF1">
    <property type="entry name" value="GH17980P-RELATED"/>
    <property type="match status" value="1"/>
</dbReference>
<dbReference type="InterPro" id="IPR020471">
    <property type="entry name" value="AKR"/>
</dbReference>
<evidence type="ECO:0000313" key="2">
    <source>
        <dbReference type="EMBL" id="TWB39689.1"/>
    </source>
</evidence>
<name>A0A560H1K7_9PROT</name>
<dbReference type="GO" id="GO:0016491">
    <property type="term" value="F:oxidoreductase activity"/>
    <property type="evidence" value="ECO:0007669"/>
    <property type="project" value="InterPro"/>
</dbReference>
<dbReference type="Proteomes" id="UP000315751">
    <property type="component" value="Unassembled WGS sequence"/>
</dbReference>
<dbReference type="InterPro" id="IPR023210">
    <property type="entry name" value="NADP_OxRdtase_dom"/>
</dbReference>
<comment type="caution">
    <text evidence="2">The sequence shown here is derived from an EMBL/GenBank/DDBJ whole genome shotgun (WGS) entry which is preliminary data.</text>
</comment>
<gene>
    <name evidence="2" type="ORF">FBZ90_110154</name>
</gene>
<reference evidence="2 3" key="1">
    <citation type="submission" date="2019-06" db="EMBL/GenBank/DDBJ databases">
        <title>Genomic Encyclopedia of Type Strains, Phase IV (KMG-V): Genome sequencing to study the core and pangenomes of soil and plant-associated prokaryotes.</title>
        <authorList>
            <person name="Whitman W."/>
        </authorList>
    </citation>
    <scope>NUCLEOTIDE SEQUENCE [LARGE SCALE GENOMIC DNA]</scope>
    <source>
        <strain evidence="2 3">BR 11622</strain>
    </source>
</reference>
<evidence type="ECO:0000313" key="3">
    <source>
        <dbReference type="Proteomes" id="UP000315751"/>
    </source>
</evidence>
<dbReference type="EMBL" id="VITR01000010">
    <property type="protein sequence ID" value="TWB39689.1"/>
    <property type="molecule type" value="Genomic_DNA"/>
</dbReference>
<dbReference type="OrthoDB" id="9768851at2"/>
<protein>
    <submittedName>
        <fullName evidence="2">D-threo-aldose 1-dehydrogenase</fullName>
    </submittedName>
</protein>
<dbReference type="PANTHER" id="PTHR42686">
    <property type="entry name" value="GH17980P-RELATED"/>
    <property type="match status" value="1"/>
</dbReference>
<dbReference type="Gene3D" id="3.20.20.100">
    <property type="entry name" value="NADP-dependent oxidoreductase domain"/>
    <property type="match status" value="1"/>
</dbReference>
<proteinExistence type="predicted"/>
<sequence>MDAFPIFTPHCPELPPLGFGAAAIGNLYQRVEEGAARAAVAAAVDAGIRYIDTAPHYGFGLSESRLGAVLADLDPREELLLSTKVGRVLVPVAPDAGPVRHGFADAAPFEPVFDYSYDGIMRSYAESQRRLGRDRIDLLLAHDLGTLTHGDAHAGHFRQFLDGGYRAMRELRHQGAVRAIGLGVNEWQVCLEAMGHADFDVVLLAGRYTLLEQTALDSFFPACATRGVKVIVGGPYNSGILVNGTRGAAPLYYNYEPAPAAIVDRVRRLEAACDRFGVPLAAAALQFPLAHPVVASVIPGMADSAQVAHTRALMDTAIPPALWQALRDDGLLHPEAPIPTAPTAPR</sequence>